<feature type="transmembrane region" description="Helical" evidence="6">
    <location>
        <begin position="89"/>
        <end position="110"/>
    </location>
</feature>
<evidence type="ECO:0000313" key="8">
    <source>
        <dbReference type="EMBL" id="KAJ8920440.1"/>
    </source>
</evidence>
<evidence type="ECO:0000256" key="2">
    <source>
        <dbReference type="ARBA" id="ARBA00008816"/>
    </source>
</evidence>
<dbReference type="Gene3D" id="1.20.144.10">
    <property type="entry name" value="Phosphatidic acid phosphatase type 2/haloperoxidase"/>
    <property type="match status" value="1"/>
</dbReference>
<evidence type="ECO:0000256" key="3">
    <source>
        <dbReference type="ARBA" id="ARBA00022692"/>
    </source>
</evidence>
<comment type="subcellular location">
    <subcellularLocation>
        <location evidence="1">Membrane</location>
        <topology evidence="1">Multi-pass membrane protein</topology>
    </subcellularLocation>
</comment>
<feature type="transmembrane region" description="Helical" evidence="6">
    <location>
        <begin position="150"/>
        <end position="168"/>
    </location>
</feature>
<evidence type="ECO:0000313" key="9">
    <source>
        <dbReference type="Proteomes" id="UP001159042"/>
    </source>
</evidence>
<dbReference type="InterPro" id="IPR000326">
    <property type="entry name" value="PAP2/HPO"/>
</dbReference>
<feature type="transmembrane region" description="Helical" evidence="6">
    <location>
        <begin position="202"/>
        <end position="220"/>
    </location>
</feature>
<dbReference type="SUPFAM" id="SSF48317">
    <property type="entry name" value="Acid phosphatase/Vanadium-dependent haloperoxidase"/>
    <property type="match status" value="1"/>
</dbReference>
<dbReference type="EMBL" id="JANEYG010000014">
    <property type="protein sequence ID" value="KAJ8920440.1"/>
    <property type="molecule type" value="Genomic_DNA"/>
</dbReference>
<proteinExistence type="inferred from homology"/>
<feature type="domain" description="Phosphatidic acid phosphatase type 2/haloperoxidase" evidence="7">
    <location>
        <begin position="90"/>
        <end position="217"/>
    </location>
</feature>
<protein>
    <recommendedName>
        <fullName evidence="7">Phosphatidic acid phosphatase type 2/haloperoxidase domain-containing protein</fullName>
    </recommendedName>
</protein>
<evidence type="ECO:0000256" key="5">
    <source>
        <dbReference type="ARBA" id="ARBA00023136"/>
    </source>
</evidence>
<dbReference type="SMART" id="SM00014">
    <property type="entry name" value="acidPPc"/>
    <property type="match status" value="1"/>
</dbReference>
<dbReference type="GO" id="GO:0016020">
    <property type="term" value="C:membrane"/>
    <property type="evidence" value="ECO:0007669"/>
    <property type="project" value="UniProtKB-SubCell"/>
</dbReference>
<dbReference type="Pfam" id="PF01569">
    <property type="entry name" value="PAP2"/>
    <property type="match status" value="1"/>
</dbReference>
<dbReference type="AlphaFoldDB" id="A0AAV8W1M5"/>
<gene>
    <name evidence="8" type="ORF">NQ315_005308</name>
</gene>
<organism evidence="8 9">
    <name type="scientific">Exocentrus adspersus</name>
    <dbReference type="NCBI Taxonomy" id="1586481"/>
    <lineage>
        <taxon>Eukaryota</taxon>
        <taxon>Metazoa</taxon>
        <taxon>Ecdysozoa</taxon>
        <taxon>Arthropoda</taxon>
        <taxon>Hexapoda</taxon>
        <taxon>Insecta</taxon>
        <taxon>Pterygota</taxon>
        <taxon>Neoptera</taxon>
        <taxon>Endopterygota</taxon>
        <taxon>Coleoptera</taxon>
        <taxon>Polyphaga</taxon>
        <taxon>Cucujiformia</taxon>
        <taxon>Chrysomeloidea</taxon>
        <taxon>Cerambycidae</taxon>
        <taxon>Lamiinae</taxon>
        <taxon>Acanthocinini</taxon>
        <taxon>Exocentrus</taxon>
    </lineage>
</organism>
<keyword evidence="9" id="KW-1185">Reference proteome</keyword>
<dbReference type="InterPro" id="IPR043216">
    <property type="entry name" value="PAP-like"/>
</dbReference>
<feature type="transmembrane region" description="Helical" evidence="6">
    <location>
        <begin position="45"/>
        <end position="69"/>
    </location>
</feature>
<comment type="caution">
    <text evidence="8">The sequence shown here is derived from an EMBL/GenBank/DDBJ whole genome shotgun (WGS) entry which is preliminary data.</text>
</comment>
<keyword evidence="3 6" id="KW-0812">Transmembrane</keyword>
<evidence type="ECO:0000256" key="4">
    <source>
        <dbReference type="ARBA" id="ARBA00022989"/>
    </source>
</evidence>
<evidence type="ECO:0000256" key="1">
    <source>
        <dbReference type="ARBA" id="ARBA00004141"/>
    </source>
</evidence>
<dbReference type="Proteomes" id="UP001159042">
    <property type="component" value="Unassembled WGS sequence"/>
</dbReference>
<dbReference type="GO" id="GO:0006644">
    <property type="term" value="P:phospholipid metabolic process"/>
    <property type="evidence" value="ECO:0007669"/>
    <property type="project" value="InterPro"/>
</dbReference>
<evidence type="ECO:0000256" key="6">
    <source>
        <dbReference type="SAM" id="Phobius"/>
    </source>
</evidence>
<keyword evidence="5 6" id="KW-0472">Membrane</keyword>
<sequence>MFVRTLDQVFEVGFRLLLWIVYLYLDQQTPYIRHIEEEELWYYRYPSITSIIPLAYLYIIMVGIPFSIYATHFLFSKKETIVTDIRNQFFGISLAYGINAFLTVILKLIVGRPRPNFFLRCFPDGVGTQVEDCTGDYGGQMDARKSFPSAHASFLFTGMVYVTCYIFHEFDFSQPFFARGVLFFSGINTATCRCDAFFKSDVIGGALIGTGIALFVFYHYQDRCPEKEQKYQESIRQLADLNK</sequence>
<dbReference type="PANTHER" id="PTHR10165">
    <property type="entry name" value="LIPID PHOSPHATE PHOSPHATASE"/>
    <property type="match status" value="1"/>
</dbReference>
<name>A0AAV8W1M5_9CUCU</name>
<evidence type="ECO:0000259" key="7">
    <source>
        <dbReference type="SMART" id="SM00014"/>
    </source>
</evidence>
<dbReference type="InterPro" id="IPR036938">
    <property type="entry name" value="PAP2/HPO_sf"/>
</dbReference>
<dbReference type="GO" id="GO:0046839">
    <property type="term" value="P:phospholipid dephosphorylation"/>
    <property type="evidence" value="ECO:0007669"/>
    <property type="project" value="TreeGrafter"/>
</dbReference>
<reference evidence="8 9" key="1">
    <citation type="journal article" date="2023" name="Insect Mol. Biol.">
        <title>Genome sequencing provides insights into the evolution of gene families encoding plant cell wall-degrading enzymes in longhorned beetles.</title>
        <authorList>
            <person name="Shin N.R."/>
            <person name="Okamura Y."/>
            <person name="Kirsch R."/>
            <person name="Pauchet Y."/>
        </authorList>
    </citation>
    <scope>NUCLEOTIDE SEQUENCE [LARGE SCALE GENOMIC DNA]</scope>
    <source>
        <strain evidence="8">EAD_L_NR</strain>
    </source>
</reference>
<comment type="similarity">
    <text evidence="2">Belongs to the PA-phosphatase related phosphoesterase family.</text>
</comment>
<dbReference type="GO" id="GO:0008195">
    <property type="term" value="F:phosphatidate phosphatase activity"/>
    <property type="evidence" value="ECO:0007669"/>
    <property type="project" value="TreeGrafter"/>
</dbReference>
<keyword evidence="4 6" id="KW-1133">Transmembrane helix</keyword>
<accession>A0AAV8W1M5</accession>
<dbReference type="PANTHER" id="PTHR10165:SF35">
    <property type="entry name" value="RE23632P"/>
    <property type="match status" value="1"/>
</dbReference>